<evidence type="ECO:0000256" key="1">
    <source>
        <dbReference type="SAM" id="MobiDB-lite"/>
    </source>
</evidence>
<name>A0A9P8XRY9_9PEZI</name>
<protein>
    <submittedName>
        <fullName evidence="2">Uncharacterized protein</fullName>
    </submittedName>
</protein>
<dbReference type="RefSeq" id="XP_046004428.1">
    <property type="nucleotide sequence ID" value="XM_046155945.1"/>
</dbReference>
<feature type="region of interest" description="Disordered" evidence="1">
    <location>
        <begin position="90"/>
        <end position="119"/>
    </location>
</feature>
<feature type="compositionally biased region" description="Low complexity" evidence="1">
    <location>
        <begin position="101"/>
        <end position="112"/>
    </location>
</feature>
<dbReference type="Proteomes" id="UP000756346">
    <property type="component" value="Unassembled WGS sequence"/>
</dbReference>
<accession>A0A9P8XRY9</accession>
<sequence>MKPILVSPFYDQHEKSNIDPTWVLDHVAKRLGLSFFQTSFKTCEGLQDLITETYRLLGARCPDFAIQLYKTDGENESPLAEPNEGLQVEMSPTEHDKEPQAESPPAEPPKAADAQRDDVRLKDSCGEKIRPKPPSTASAVLSCCGCPLTVVYRSSVDGVKRRINQLLANLSGRGRLRTRARAFSGGTEWRDSMTPLLEKPV</sequence>
<proteinExistence type="predicted"/>
<reference evidence="2" key="1">
    <citation type="journal article" date="2021" name="Nat. Commun.">
        <title>Genetic determinants of endophytism in the Arabidopsis root mycobiome.</title>
        <authorList>
            <person name="Mesny F."/>
            <person name="Miyauchi S."/>
            <person name="Thiergart T."/>
            <person name="Pickel B."/>
            <person name="Atanasova L."/>
            <person name="Karlsson M."/>
            <person name="Huettel B."/>
            <person name="Barry K.W."/>
            <person name="Haridas S."/>
            <person name="Chen C."/>
            <person name="Bauer D."/>
            <person name="Andreopoulos W."/>
            <person name="Pangilinan J."/>
            <person name="LaButti K."/>
            <person name="Riley R."/>
            <person name="Lipzen A."/>
            <person name="Clum A."/>
            <person name="Drula E."/>
            <person name="Henrissat B."/>
            <person name="Kohler A."/>
            <person name="Grigoriev I.V."/>
            <person name="Martin F.M."/>
            <person name="Hacquard S."/>
        </authorList>
    </citation>
    <scope>NUCLEOTIDE SEQUENCE</scope>
    <source>
        <strain evidence="2">MPI-CAGE-CH-0230</strain>
    </source>
</reference>
<comment type="caution">
    <text evidence="2">The sequence shown here is derived from an EMBL/GenBank/DDBJ whole genome shotgun (WGS) entry which is preliminary data.</text>
</comment>
<organism evidence="2 3">
    <name type="scientific">Microdochium trichocladiopsis</name>
    <dbReference type="NCBI Taxonomy" id="1682393"/>
    <lineage>
        <taxon>Eukaryota</taxon>
        <taxon>Fungi</taxon>
        <taxon>Dikarya</taxon>
        <taxon>Ascomycota</taxon>
        <taxon>Pezizomycotina</taxon>
        <taxon>Sordariomycetes</taxon>
        <taxon>Xylariomycetidae</taxon>
        <taxon>Xylariales</taxon>
        <taxon>Microdochiaceae</taxon>
        <taxon>Microdochium</taxon>
    </lineage>
</organism>
<keyword evidence="3" id="KW-1185">Reference proteome</keyword>
<dbReference type="AlphaFoldDB" id="A0A9P8XRY9"/>
<evidence type="ECO:0000313" key="3">
    <source>
        <dbReference type="Proteomes" id="UP000756346"/>
    </source>
</evidence>
<dbReference type="GeneID" id="70185491"/>
<dbReference type="EMBL" id="JAGTJQ010000015">
    <property type="protein sequence ID" value="KAH7012052.1"/>
    <property type="molecule type" value="Genomic_DNA"/>
</dbReference>
<evidence type="ECO:0000313" key="2">
    <source>
        <dbReference type="EMBL" id="KAH7012052.1"/>
    </source>
</evidence>
<gene>
    <name evidence="2" type="ORF">B0I36DRAFT_340459</name>
</gene>